<comment type="caution">
    <text evidence="2">The sequence shown here is derived from an EMBL/GenBank/DDBJ whole genome shotgun (WGS) entry which is preliminary data.</text>
</comment>
<dbReference type="RefSeq" id="WP_109093848.1">
    <property type="nucleotide sequence ID" value="NZ_CAMELQ010000025.1"/>
</dbReference>
<evidence type="ECO:0000313" key="2">
    <source>
        <dbReference type="EMBL" id="PWF26021.1"/>
    </source>
</evidence>
<accession>A0A2V1KAN6</accession>
<evidence type="ECO:0000259" key="1">
    <source>
        <dbReference type="Pfam" id="PF08768"/>
    </source>
</evidence>
<reference evidence="3" key="1">
    <citation type="submission" date="2018-05" db="EMBL/GenBank/DDBJ databases">
        <authorList>
            <person name="Li Y."/>
        </authorList>
    </citation>
    <scope>NUCLEOTIDE SEQUENCE [LARGE SCALE GENOMIC DNA]</scope>
    <source>
        <strain evidence="3">sk1b4</strain>
    </source>
</reference>
<protein>
    <submittedName>
        <fullName evidence="2">FABP family protein</fullName>
    </submittedName>
</protein>
<dbReference type="EMBL" id="QETB01000004">
    <property type="protein sequence ID" value="PWF26021.1"/>
    <property type="molecule type" value="Genomic_DNA"/>
</dbReference>
<organism evidence="2 3">
    <name type="scientific">Ancrocorticia populi</name>
    <dbReference type="NCBI Taxonomy" id="2175228"/>
    <lineage>
        <taxon>Bacteria</taxon>
        <taxon>Bacillati</taxon>
        <taxon>Actinomycetota</taxon>
        <taxon>Actinomycetes</taxon>
        <taxon>Actinomycetales</taxon>
        <taxon>Actinomycetaceae</taxon>
        <taxon>Ancrocorticia</taxon>
    </lineage>
</organism>
<keyword evidence="3" id="KW-1185">Reference proteome</keyword>
<evidence type="ECO:0000313" key="3">
    <source>
        <dbReference type="Proteomes" id="UP000245283"/>
    </source>
</evidence>
<dbReference type="Gene3D" id="2.40.128.20">
    <property type="match status" value="1"/>
</dbReference>
<gene>
    <name evidence="2" type="ORF">DD236_07945</name>
</gene>
<dbReference type="AlphaFoldDB" id="A0A2V1KAN6"/>
<sequence>MVFQIPENLAPECYPMAWLMDSWRGAGVLEYEGIDAAAYLHELTIDNDNNGPYLRIRSDVWLANEPAGAVDQEVPGAAMYDELSKGELWSSATGYLRATPGAEKRDGATLLEAMTASPAGHATTWVGLIKGPQLQLAADAIAGSPTAAEMTEARLVGGLVQSDFFVAYDMAAFGAELRSYMAGRLSRGQASE</sequence>
<dbReference type="OrthoDB" id="4804006at2"/>
<dbReference type="Proteomes" id="UP000245283">
    <property type="component" value="Unassembled WGS sequence"/>
</dbReference>
<proteinExistence type="predicted"/>
<name>A0A2V1KAN6_9ACTO</name>
<dbReference type="SUPFAM" id="SSF50814">
    <property type="entry name" value="Lipocalins"/>
    <property type="match status" value="1"/>
</dbReference>
<dbReference type="InterPro" id="IPR014878">
    <property type="entry name" value="THAP4-like_heme-bd"/>
</dbReference>
<dbReference type="Pfam" id="PF08768">
    <property type="entry name" value="THAP4_heme-bd"/>
    <property type="match status" value="1"/>
</dbReference>
<feature type="domain" description="THAP4-like heme-binding" evidence="1">
    <location>
        <begin position="13"/>
        <end position="187"/>
    </location>
</feature>
<dbReference type="InterPro" id="IPR012674">
    <property type="entry name" value="Calycin"/>
</dbReference>